<dbReference type="EMBL" id="VNHM01000011">
    <property type="protein sequence ID" value="TYO94782.1"/>
    <property type="molecule type" value="Genomic_DNA"/>
</dbReference>
<accession>A0A5S4ZQ25</accession>
<dbReference type="PANTHER" id="PTHR33933:SF1">
    <property type="entry name" value="PROTEIN ADENYLYLTRANSFERASE MNTA-RELATED"/>
    <property type="match status" value="1"/>
</dbReference>
<name>A0A5S4ZQ25_9FIRM</name>
<keyword evidence="3" id="KW-1185">Reference proteome</keyword>
<organism evidence="2 3">
    <name type="scientific">Desulfallas thermosapovorans DSM 6562</name>
    <dbReference type="NCBI Taxonomy" id="1121431"/>
    <lineage>
        <taxon>Bacteria</taxon>
        <taxon>Bacillati</taxon>
        <taxon>Bacillota</taxon>
        <taxon>Clostridia</taxon>
        <taxon>Eubacteriales</taxon>
        <taxon>Desulfallaceae</taxon>
        <taxon>Desulfallas</taxon>
    </lineage>
</organism>
<evidence type="ECO:0000259" key="1">
    <source>
        <dbReference type="Pfam" id="PF18765"/>
    </source>
</evidence>
<dbReference type="InterPro" id="IPR043519">
    <property type="entry name" value="NT_sf"/>
</dbReference>
<dbReference type="Pfam" id="PF18765">
    <property type="entry name" value="Polbeta"/>
    <property type="match status" value="1"/>
</dbReference>
<dbReference type="Gene3D" id="3.30.460.10">
    <property type="entry name" value="Beta Polymerase, domain 2"/>
    <property type="match status" value="1"/>
</dbReference>
<dbReference type="AlphaFoldDB" id="A0A5S4ZQ25"/>
<feature type="domain" description="Polymerase beta nucleotidyltransferase" evidence="1">
    <location>
        <begin position="20"/>
        <end position="107"/>
    </location>
</feature>
<dbReference type="InterPro" id="IPR052548">
    <property type="entry name" value="Type_VII_TA_antitoxin"/>
</dbReference>
<reference evidence="2 3" key="1">
    <citation type="submission" date="2019-07" db="EMBL/GenBank/DDBJ databases">
        <title>Genomic Encyclopedia of Type Strains, Phase I: the one thousand microbial genomes (KMG-I) project.</title>
        <authorList>
            <person name="Kyrpides N."/>
        </authorList>
    </citation>
    <scope>NUCLEOTIDE SEQUENCE [LARGE SCALE GENOMIC DNA]</scope>
    <source>
        <strain evidence="2 3">DSM 6562</strain>
    </source>
</reference>
<proteinExistence type="predicted"/>
<dbReference type="RefSeq" id="WP_166512032.1">
    <property type="nucleotide sequence ID" value="NZ_VNHM01000011.1"/>
</dbReference>
<dbReference type="PANTHER" id="PTHR33933">
    <property type="entry name" value="NUCLEOTIDYLTRANSFERASE"/>
    <property type="match status" value="1"/>
</dbReference>
<dbReference type="Proteomes" id="UP000323166">
    <property type="component" value="Unassembled WGS sequence"/>
</dbReference>
<protein>
    <recommendedName>
        <fullName evidence="1">Polymerase beta nucleotidyltransferase domain-containing protein</fullName>
    </recommendedName>
</protein>
<gene>
    <name evidence="2" type="ORF">LX24_02033</name>
</gene>
<dbReference type="InterPro" id="IPR041633">
    <property type="entry name" value="Polbeta"/>
</dbReference>
<dbReference type="SUPFAM" id="SSF81301">
    <property type="entry name" value="Nucleotidyltransferase"/>
    <property type="match status" value="1"/>
</dbReference>
<evidence type="ECO:0000313" key="3">
    <source>
        <dbReference type="Proteomes" id="UP000323166"/>
    </source>
</evidence>
<evidence type="ECO:0000313" key="2">
    <source>
        <dbReference type="EMBL" id="TYO94782.1"/>
    </source>
</evidence>
<dbReference type="CDD" id="cd05403">
    <property type="entry name" value="NT_KNTase_like"/>
    <property type="match status" value="1"/>
</dbReference>
<comment type="caution">
    <text evidence="2">The sequence shown here is derived from an EMBL/GenBank/DDBJ whole genome shotgun (WGS) entry which is preliminary data.</text>
</comment>
<sequence>MFSLNLTEKKALNEFSSLIKDVLKDNLFDIKLFGSKSTGKFHDESDIDVLIVVKQRNEETMNSISDILLDIELKYASNISPIVLTTTEFIKNQQHQTLFYHEVSRNGMTL</sequence>